<comment type="caution">
    <text evidence="1">The sequence shown here is derived from an EMBL/GenBank/DDBJ whole genome shotgun (WGS) entry which is preliminary data.</text>
</comment>
<proteinExistence type="predicted"/>
<dbReference type="AlphaFoldDB" id="X1HMW4"/>
<gene>
    <name evidence="1" type="ORF">S03H2_34781</name>
</gene>
<sequence>MAVKSPTTYGDYYWAMQVEAQKFFDESIEQTLSPYFRGIFADIPELSELPAGMQNFIRAFA</sequence>
<feature type="non-terminal residue" evidence="1">
    <location>
        <position position="61"/>
    </location>
</feature>
<accession>X1HMW4</accession>
<reference evidence="1" key="1">
    <citation type="journal article" date="2014" name="Front. Microbiol.">
        <title>High frequency of phylogenetically diverse reductive dehalogenase-homologous genes in deep subseafloor sedimentary metagenomes.</title>
        <authorList>
            <person name="Kawai M."/>
            <person name="Futagami T."/>
            <person name="Toyoda A."/>
            <person name="Takaki Y."/>
            <person name="Nishi S."/>
            <person name="Hori S."/>
            <person name="Arai W."/>
            <person name="Tsubouchi T."/>
            <person name="Morono Y."/>
            <person name="Uchiyama I."/>
            <person name="Ito T."/>
            <person name="Fujiyama A."/>
            <person name="Inagaki F."/>
            <person name="Takami H."/>
        </authorList>
    </citation>
    <scope>NUCLEOTIDE SEQUENCE</scope>
    <source>
        <strain evidence="1">Expedition CK06-06</strain>
    </source>
</reference>
<name>X1HMW4_9ZZZZ</name>
<organism evidence="1">
    <name type="scientific">marine sediment metagenome</name>
    <dbReference type="NCBI Taxonomy" id="412755"/>
    <lineage>
        <taxon>unclassified sequences</taxon>
        <taxon>metagenomes</taxon>
        <taxon>ecological metagenomes</taxon>
    </lineage>
</organism>
<evidence type="ECO:0000313" key="1">
    <source>
        <dbReference type="EMBL" id="GAH58395.1"/>
    </source>
</evidence>
<protein>
    <submittedName>
        <fullName evidence="1">Uncharacterized protein</fullName>
    </submittedName>
</protein>
<dbReference type="EMBL" id="BARU01021244">
    <property type="protein sequence ID" value="GAH58395.1"/>
    <property type="molecule type" value="Genomic_DNA"/>
</dbReference>